<feature type="domain" description="Peptidase A1" evidence="4">
    <location>
        <begin position="32"/>
        <end position="399"/>
    </location>
</feature>
<evidence type="ECO:0000256" key="1">
    <source>
        <dbReference type="ARBA" id="ARBA00007447"/>
    </source>
</evidence>
<keyword evidence="5" id="KW-0378">Hydrolase</keyword>
<feature type="region of interest" description="Disordered" evidence="2">
    <location>
        <begin position="558"/>
        <end position="581"/>
    </location>
</feature>
<evidence type="ECO:0000256" key="2">
    <source>
        <dbReference type="SAM" id="MobiDB-lite"/>
    </source>
</evidence>
<feature type="region of interest" description="Disordered" evidence="2">
    <location>
        <begin position="635"/>
        <end position="718"/>
    </location>
</feature>
<organism evidence="5 6">
    <name type="scientific">Clathrospora elynae</name>
    <dbReference type="NCBI Taxonomy" id="706981"/>
    <lineage>
        <taxon>Eukaryota</taxon>
        <taxon>Fungi</taxon>
        <taxon>Dikarya</taxon>
        <taxon>Ascomycota</taxon>
        <taxon>Pezizomycotina</taxon>
        <taxon>Dothideomycetes</taxon>
        <taxon>Pleosporomycetidae</taxon>
        <taxon>Pleosporales</taxon>
        <taxon>Diademaceae</taxon>
        <taxon>Clathrospora</taxon>
    </lineage>
</organism>
<dbReference type="SUPFAM" id="SSF50630">
    <property type="entry name" value="Acid proteases"/>
    <property type="match status" value="1"/>
</dbReference>
<feature type="compositionally biased region" description="Low complexity" evidence="2">
    <location>
        <begin position="520"/>
        <end position="532"/>
    </location>
</feature>
<dbReference type="InterPro" id="IPR034164">
    <property type="entry name" value="Pepsin-like_dom"/>
</dbReference>
<feature type="region of interest" description="Disordered" evidence="2">
    <location>
        <begin position="519"/>
        <end position="544"/>
    </location>
</feature>
<gene>
    <name evidence="5" type="ORF">EJ02DRAFT_397550</name>
</gene>
<comment type="similarity">
    <text evidence="1">Belongs to the peptidase A1 family.</text>
</comment>
<evidence type="ECO:0000313" key="6">
    <source>
        <dbReference type="Proteomes" id="UP000800038"/>
    </source>
</evidence>
<evidence type="ECO:0000256" key="3">
    <source>
        <dbReference type="SAM" id="Phobius"/>
    </source>
</evidence>
<name>A0A6A5SXX5_9PLEO</name>
<dbReference type="GO" id="GO:0005576">
    <property type="term" value="C:extracellular region"/>
    <property type="evidence" value="ECO:0007669"/>
    <property type="project" value="TreeGrafter"/>
</dbReference>
<keyword evidence="6" id="KW-1185">Reference proteome</keyword>
<dbReference type="InterPro" id="IPR001461">
    <property type="entry name" value="Aspartic_peptidase_A1"/>
</dbReference>
<dbReference type="InterPro" id="IPR033121">
    <property type="entry name" value="PEPTIDASE_A1"/>
</dbReference>
<feature type="transmembrane region" description="Helical" evidence="3">
    <location>
        <begin position="437"/>
        <end position="460"/>
    </location>
</feature>
<accession>A0A6A5SXX5</accession>
<dbReference type="GO" id="GO:0009277">
    <property type="term" value="C:fungal-type cell wall"/>
    <property type="evidence" value="ECO:0007669"/>
    <property type="project" value="TreeGrafter"/>
</dbReference>
<dbReference type="GO" id="GO:0031505">
    <property type="term" value="P:fungal-type cell wall organization"/>
    <property type="evidence" value="ECO:0007669"/>
    <property type="project" value="TreeGrafter"/>
</dbReference>
<dbReference type="GO" id="GO:0006508">
    <property type="term" value="P:proteolysis"/>
    <property type="evidence" value="ECO:0007669"/>
    <property type="project" value="UniProtKB-KW"/>
</dbReference>
<dbReference type="CDD" id="cd05471">
    <property type="entry name" value="pepsin_like"/>
    <property type="match status" value="1"/>
</dbReference>
<keyword evidence="5" id="KW-0645">Protease</keyword>
<keyword evidence="3" id="KW-0812">Transmembrane</keyword>
<protein>
    <submittedName>
        <fullName evidence="5">Acid protease</fullName>
    </submittedName>
</protein>
<dbReference type="PANTHER" id="PTHR47965">
    <property type="entry name" value="ASPARTYL PROTEASE-RELATED"/>
    <property type="match status" value="1"/>
</dbReference>
<dbReference type="OrthoDB" id="4074350at2759"/>
<dbReference type="Proteomes" id="UP000800038">
    <property type="component" value="Unassembled WGS sequence"/>
</dbReference>
<sequence>MYFAKREQPLPLQLPYVLSPSGTFDGNDGKWSTFIINIGDDGSGRGQNFKVLISTSSPLTQVPQQTAWCTTDDCARSRGIMLFDGSQSLGFNSAKSLQWKDTGKYTIPLPRWWPTADGLTVNGSANPAAVWGVGSVGLGESSLQSDILINQYVVEYTVADFFMGSFGLAVGATGPLHADKPTFIDNFYGSAHKIASRSYGYTAGAFYRNNKNGVLGNLVLGGYDKSRLTAQGTSIAMPNEKNTTLAVGVQSILYAPKQSVGSISQSFTSRGFSAVIDSTLPYLILPDDICDQFVLNFRLGFDKDTKLFTVNESSHNFNVQQDAKVSFKIGAGPQDSTDFASIVLPYAAFDQQSNYPLTNETTPYFPIKRSENGMFVLGRTFLQEAYIIVDYERSNFTVAPALFSEPMPDQSLVTIFNKTYTVIQPPSNSGGGLSSGAIAGIVVGIVVAFVIAGIGAFLVWKRRLDTKKKATEDIKTTEIDTMFAGNEVKYRRISELTGSEAPQSPKDSTVGYYTADHKSIPPISELSPESTPAELYSPPPESRDTFDDYFIAGGMRRRGATSNRDSSDNNTTHTPIAELPGEDIPHLVPVQQKDAVKYLHRPRHSRNPSNASLSTNIAEVLAGKQAQVPKVGTEKLKPSLEPGGPPTAEELVTATSEAQSEDAQHEDFSNVERRPSHTRDLSDTTIQSNSTALSQPTPEELDRWAKNVDNEPARPMSP</sequence>
<dbReference type="AlphaFoldDB" id="A0A6A5SXX5"/>
<proteinExistence type="inferred from homology"/>
<keyword evidence="3" id="KW-0472">Membrane</keyword>
<dbReference type="Gene3D" id="2.40.70.10">
    <property type="entry name" value="Acid Proteases"/>
    <property type="match status" value="2"/>
</dbReference>
<dbReference type="GO" id="GO:0004190">
    <property type="term" value="F:aspartic-type endopeptidase activity"/>
    <property type="evidence" value="ECO:0007669"/>
    <property type="project" value="InterPro"/>
</dbReference>
<evidence type="ECO:0000259" key="4">
    <source>
        <dbReference type="PROSITE" id="PS51767"/>
    </source>
</evidence>
<dbReference type="CDD" id="cd12087">
    <property type="entry name" value="TM_EGFR-like"/>
    <property type="match status" value="1"/>
</dbReference>
<dbReference type="PANTHER" id="PTHR47965:SF101">
    <property type="entry name" value="HYPOTHETICAL ASPARTYL PROTEASE (EUROFUNG)-RELATED"/>
    <property type="match status" value="1"/>
</dbReference>
<dbReference type="PROSITE" id="PS51767">
    <property type="entry name" value="PEPTIDASE_A1"/>
    <property type="match status" value="1"/>
</dbReference>
<dbReference type="InterPro" id="IPR021109">
    <property type="entry name" value="Peptidase_aspartic_dom_sf"/>
</dbReference>
<reference evidence="5" key="1">
    <citation type="journal article" date="2020" name="Stud. Mycol.">
        <title>101 Dothideomycetes genomes: a test case for predicting lifestyles and emergence of pathogens.</title>
        <authorList>
            <person name="Haridas S."/>
            <person name="Albert R."/>
            <person name="Binder M."/>
            <person name="Bloem J."/>
            <person name="Labutti K."/>
            <person name="Salamov A."/>
            <person name="Andreopoulos B."/>
            <person name="Baker S."/>
            <person name="Barry K."/>
            <person name="Bills G."/>
            <person name="Bluhm B."/>
            <person name="Cannon C."/>
            <person name="Castanera R."/>
            <person name="Culley D."/>
            <person name="Daum C."/>
            <person name="Ezra D."/>
            <person name="Gonzalez J."/>
            <person name="Henrissat B."/>
            <person name="Kuo A."/>
            <person name="Liang C."/>
            <person name="Lipzen A."/>
            <person name="Lutzoni F."/>
            <person name="Magnuson J."/>
            <person name="Mondo S."/>
            <person name="Nolan M."/>
            <person name="Ohm R."/>
            <person name="Pangilinan J."/>
            <person name="Park H.-J."/>
            <person name="Ramirez L."/>
            <person name="Alfaro M."/>
            <person name="Sun H."/>
            <person name="Tritt A."/>
            <person name="Yoshinaga Y."/>
            <person name="Zwiers L.-H."/>
            <person name="Turgeon B."/>
            <person name="Goodwin S."/>
            <person name="Spatafora J."/>
            <person name="Crous P."/>
            <person name="Grigoriev I."/>
        </authorList>
    </citation>
    <scope>NUCLEOTIDE SEQUENCE</scope>
    <source>
        <strain evidence="5">CBS 161.51</strain>
    </source>
</reference>
<feature type="compositionally biased region" description="Basic and acidic residues" evidence="2">
    <location>
        <begin position="662"/>
        <end position="682"/>
    </location>
</feature>
<keyword evidence="3" id="KW-1133">Transmembrane helix</keyword>
<feature type="compositionally biased region" description="Basic and acidic residues" evidence="2">
    <location>
        <begin position="700"/>
        <end position="712"/>
    </location>
</feature>
<feature type="compositionally biased region" description="Polar residues" evidence="2">
    <location>
        <begin position="560"/>
        <end position="574"/>
    </location>
</feature>
<evidence type="ECO:0000313" key="5">
    <source>
        <dbReference type="EMBL" id="KAF1944718.1"/>
    </source>
</evidence>
<dbReference type="EMBL" id="ML976014">
    <property type="protein sequence ID" value="KAF1944718.1"/>
    <property type="molecule type" value="Genomic_DNA"/>
</dbReference>
<dbReference type="Pfam" id="PF00026">
    <property type="entry name" value="Asp"/>
    <property type="match status" value="1"/>
</dbReference>
<feature type="compositionally biased region" description="Polar residues" evidence="2">
    <location>
        <begin position="683"/>
        <end position="697"/>
    </location>
</feature>